<dbReference type="Pfam" id="PF07853">
    <property type="entry name" value="DUF1648"/>
    <property type="match status" value="1"/>
</dbReference>
<keyword evidence="1" id="KW-0812">Transmembrane</keyword>
<evidence type="ECO:0000313" key="3">
    <source>
        <dbReference type="EMBL" id="GAA0732855.1"/>
    </source>
</evidence>
<proteinExistence type="predicted"/>
<dbReference type="RefSeq" id="WP_343758125.1">
    <property type="nucleotide sequence ID" value="NZ_BAAACG010000001.1"/>
</dbReference>
<dbReference type="Proteomes" id="UP001501510">
    <property type="component" value="Unassembled WGS sequence"/>
</dbReference>
<evidence type="ECO:0000259" key="2">
    <source>
        <dbReference type="Pfam" id="PF07853"/>
    </source>
</evidence>
<dbReference type="InterPro" id="IPR012867">
    <property type="entry name" value="DUF1648"/>
</dbReference>
<feature type="transmembrane region" description="Helical" evidence="1">
    <location>
        <begin position="7"/>
        <end position="26"/>
    </location>
</feature>
<evidence type="ECO:0000256" key="1">
    <source>
        <dbReference type="SAM" id="Phobius"/>
    </source>
</evidence>
<reference evidence="4" key="1">
    <citation type="journal article" date="2019" name="Int. J. Syst. Evol. Microbiol.">
        <title>The Global Catalogue of Microorganisms (GCM) 10K type strain sequencing project: providing services to taxonomists for standard genome sequencing and annotation.</title>
        <authorList>
            <consortium name="The Broad Institute Genomics Platform"/>
            <consortium name="The Broad Institute Genome Sequencing Center for Infectious Disease"/>
            <person name="Wu L."/>
            <person name="Ma J."/>
        </authorList>
    </citation>
    <scope>NUCLEOTIDE SEQUENCE [LARGE SCALE GENOMIC DNA]</scope>
    <source>
        <strain evidence="4">JCM 1407</strain>
    </source>
</reference>
<dbReference type="EMBL" id="BAAACG010000001">
    <property type="protein sequence ID" value="GAA0732855.1"/>
    <property type="molecule type" value="Genomic_DNA"/>
</dbReference>
<feature type="domain" description="DUF1648" evidence="2">
    <location>
        <begin position="10"/>
        <end position="57"/>
    </location>
</feature>
<keyword evidence="1" id="KW-0472">Membrane</keyword>
<gene>
    <name evidence="3" type="ORF">GCM10008906_03020</name>
</gene>
<keyword evidence="4" id="KW-1185">Reference proteome</keyword>
<feature type="transmembrane region" description="Helical" evidence="1">
    <location>
        <begin position="46"/>
        <end position="66"/>
    </location>
</feature>
<comment type="caution">
    <text evidence="3">The sequence shown here is derived from an EMBL/GenBank/DDBJ whole genome shotgun (WGS) entry which is preliminary data.</text>
</comment>
<organism evidence="3 4">
    <name type="scientific">Clostridium oceanicum</name>
    <dbReference type="NCBI Taxonomy" id="1543"/>
    <lineage>
        <taxon>Bacteria</taxon>
        <taxon>Bacillati</taxon>
        <taxon>Bacillota</taxon>
        <taxon>Clostridia</taxon>
        <taxon>Eubacteriales</taxon>
        <taxon>Clostridiaceae</taxon>
        <taxon>Clostridium</taxon>
    </lineage>
</organism>
<accession>A0ABP3UJ85</accession>
<name>A0ABP3UJ85_9CLOT</name>
<keyword evidence="1" id="KW-1133">Transmembrane helix</keyword>
<protein>
    <recommendedName>
        <fullName evidence="2">DUF1648 domain-containing protein</fullName>
    </recommendedName>
</protein>
<evidence type="ECO:0000313" key="4">
    <source>
        <dbReference type="Proteomes" id="UP001501510"/>
    </source>
</evidence>
<feature type="transmembrane region" description="Helical" evidence="1">
    <location>
        <begin position="78"/>
        <end position="96"/>
    </location>
</feature>
<sequence>MKKGRMFELIVLILIILINIISYKYVPENMAINFSLTGKVNYSVNKIIGLSIIPMVALLMFLIGFLPSEKNDNKLATYGIYGIILFLNIVMIKVNMSL</sequence>